<keyword evidence="2" id="KW-1185">Reference proteome</keyword>
<name>A0ABT5DLP1_9BACT</name>
<proteinExistence type="predicted"/>
<dbReference type="Proteomes" id="UP001221838">
    <property type="component" value="Unassembled WGS sequence"/>
</dbReference>
<organism evidence="1 2">
    <name type="scientific">Stigmatella ashevillensis</name>
    <dbReference type="NCBI Taxonomy" id="2995309"/>
    <lineage>
        <taxon>Bacteria</taxon>
        <taxon>Pseudomonadati</taxon>
        <taxon>Myxococcota</taxon>
        <taxon>Myxococcia</taxon>
        <taxon>Myxococcales</taxon>
        <taxon>Cystobacterineae</taxon>
        <taxon>Archangiaceae</taxon>
        <taxon>Stigmatella</taxon>
    </lineage>
</organism>
<dbReference type="RefSeq" id="WP_272143491.1">
    <property type="nucleotide sequence ID" value="NZ_JAQNDM010000002.1"/>
</dbReference>
<sequence length="156" mass="15214">MSLSAVSVCLGSLIVGGCGPMGAEEMELAQPLSQESNGLATRDAGTQVDAGLPIDAGPQVDAGTPIDAGTQVDAGLPIDAGIDAGTPIDAGIDAGTPIDAGIDAGTPIDAGIDAGVLCEVITSEWVEAEEAAGAPEGTSYVEPPPEEACITLADAQ</sequence>
<comment type="caution">
    <text evidence="1">The sequence shown here is derived from an EMBL/GenBank/DDBJ whole genome shotgun (WGS) entry which is preliminary data.</text>
</comment>
<gene>
    <name evidence="1" type="ORF">POL68_32770</name>
</gene>
<evidence type="ECO:0000313" key="2">
    <source>
        <dbReference type="Proteomes" id="UP001221838"/>
    </source>
</evidence>
<dbReference type="EMBL" id="JAQNDM010000002">
    <property type="protein sequence ID" value="MDC0713282.1"/>
    <property type="molecule type" value="Genomic_DNA"/>
</dbReference>
<reference evidence="1 2" key="1">
    <citation type="submission" date="2022-11" db="EMBL/GenBank/DDBJ databases">
        <title>Minimal conservation of predation-associated metabolite biosynthetic gene clusters underscores biosynthetic potential of Myxococcota including descriptions for ten novel species: Archangium lansinium sp. nov., Myxococcus landrumus sp. nov., Nannocystis bai.</title>
        <authorList>
            <person name="Ahearne A."/>
            <person name="Stevens C."/>
            <person name="Dowd S."/>
        </authorList>
    </citation>
    <scope>NUCLEOTIDE SEQUENCE [LARGE SCALE GENOMIC DNA]</scope>
    <source>
        <strain evidence="1 2">NCWAL01</strain>
    </source>
</reference>
<accession>A0ABT5DLP1</accession>
<protein>
    <submittedName>
        <fullName evidence="1">Chloride channel protein</fullName>
    </submittedName>
</protein>
<evidence type="ECO:0000313" key="1">
    <source>
        <dbReference type="EMBL" id="MDC0713282.1"/>
    </source>
</evidence>